<evidence type="ECO:0000313" key="2">
    <source>
        <dbReference type="Proteomes" id="UP000229526"/>
    </source>
</evidence>
<comment type="caution">
    <text evidence="1">The sequence shown here is derived from an EMBL/GenBank/DDBJ whole genome shotgun (WGS) entry which is preliminary data.</text>
</comment>
<dbReference type="EMBL" id="PFBD01000020">
    <property type="protein sequence ID" value="PIR86990.1"/>
    <property type="molecule type" value="Genomic_DNA"/>
</dbReference>
<reference evidence="2" key="1">
    <citation type="submission" date="2017-09" db="EMBL/GenBank/DDBJ databases">
        <title>Depth-based differentiation of microbial function through sediment-hosted aquifers and enrichment of novel symbionts in the deep terrestrial subsurface.</title>
        <authorList>
            <person name="Probst A.J."/>
            <person name="Ladd B."/>
            <person name="Jarett J.K."/>
            <person name="Geller-Mcgrath D.E."/>
            <person name="Sieber C.M.K."/>
            <person name="Emerson J.B."/>
            <person name="Anantharaman K."/>
            <person name="Thomas B.C."/>
            <person name="Malmstrom R."/>
            <person name="Stieglmeier M."/>
            <person name="Klingl A."/>
            <person name="Woyke T."/>
            <person name="Ryan C.M."/>
            <person name="Banfield J.F."/>
        </authorList>
    </citation>
    <scope>NUCLEOTIDE SEQUENCE [LARGE SCALE GENOMIC DNA]</scope>
</reference>
<name>A0A2H0UKS8_9BACT</name>
<dbReference type="Proteomes" id="UP000229526">
    <property type="component" value="Unassembled WGS sequence"/>
</dbReference>
<organism evidence="1 2">
    <name type="scientific">Candidatus Harrisonbacteria bacterium CG10_big_fil_rev_8_21_14_0_10_49_15</name>
    <dbReference type="NCBI Taxonomy" id="1974587"/>
    <lineage>
        <taxon>Bacteria</taxon>
        <taxon>Candidatus Harrisoniibacteriota</taxon>
    </lineage>
</organism>
<evidence type="ECO:0000313" key="1">
    <source>
        <dbReference type="EMBL" id="PIR86990.1"/>
    </source>
</evidence>
<dbReference type="AlphaFoldDB" id="A0A2H0UKS8"/>
<protein>
    <submittedName>
        <fullName evidence="1">Uncharacterized protein</fullName>
    </submittedName>
</protein>
<proteinExistence type="predicted"/>
<sequence length="203" mass="22788">MEKIHLMRPGGVKEFTNGQIERGGYVSSSGTMLVDREESDVEFGLIALHELTHLKGFNTLQSSMEGDHIVVRRGGFSIGSRDGSTLYFEDLNEAITELLTQRIFQERFADSGLFTEADIAAQSQREQARVEVREKFSVLVGDLYEKNKQDFKSSSEIEDLFIDAAVNGRLLPMARLIEKTYGKGSFRRIGVELGIEEGDEKND</sequence>
<accession>A0A2H0UKS8</accession>
<gene>
    <name evidence="1" type="ORF">COU11_02045</name>
</gene>